<dbReference type="AlphaFoldDB" id="A0A066XK99"/>
<dbReference type="OMA" id="NLQVMRM"/>
<comment type="caution">
    <text evidence="2">The sequence shown here is derived from an EMBL/GenBank/DDBJ whole genome shotgun (WGS) entry which is preliminary data.</text>
</comment>
<gene>
    <name evidence="2" type="ORF">CSUB01_07805</name>
</gene>
<keyword evidence="1" id="KW-0812">Transmembrane</keyword>
<evidence type="ECO:0000313" key="2">
    <source>
        <dbReference type="EMBL" id="KDN68084.1"/>
    </source>
</evidence>
<protein>
    <submittedName>
        <fullName evidence="2">Uncharacterized protein</fullName>
    </submittedName>
</protein>
<name>A0A066XK99_COLSU</name>
<dbReference type="Proteomes" id="UP000027238">
    <property type="component" value="Unassembled WGS sequence"/>
</dbReference>
<dbReference type="HOGENOM" id="CLU_014247_0_0_1"/>
<feature type="transmembrane region" description="Helical" evidence="1">
    <location>
        <begin position="31"/>
        <end position="49"/>
    </location>
</feature>
<sequence>MAYHIYTGVWTDWSLGRVRGATITLSARDGALLLAFIAIFVTVIAARLWRVITFISHQVLASDGKHDGLYYQRQFILRNIPAPVPASWLFLQQAWHWRGRAARPILRTMPWAVFGLFYAVILGLAAIFSSKISDSATEYRLLAATACGIFVPKDRDAFQQKSAYDNSLAAIYARQCYGDSSPTSCSTLPVPSIRWTNESVECPFADIVCMGSRSFAMKTELIDSHTHMGINQPLHNRVYYQRETECSPLISQRGFSRFVNGSEAEEFGWDDNVLIKYFYGNVNSNNYTYIYNTYGESMNTGYSTWSIHALASNNGTIWQPAEALSLDHRDITLLLIAPNSVIHIEPNDDPVFAANIVVEFGDGDTAYRSDRYVSPIACADRHRICNPNNNICTTPQGGTETVQNARGRDIGLNPVQLATVDRMGLYFAASTFHHLVWTRTQSFLKAQELVADLTQLPLPSNQWQIEMASLFADNLAKMQHYMLEHVAGPSLVVDGTVERAWESVESSSKAQEDYRAAQEDMCHGQKIKDPQGTINFSVVALFLFLGLGSLFIVFSYALESVTRVLQRITGLGVRKAKRWERDDNLQVMRMLFELKDAGSWRGSTDCFPTTDSQESFEYDGDHLGLHPRYSTIAHENNGKS</sequence>
<proteinExistence type="predicted"/>
<dbReference type="EMBL" id="JMSE01000736">
    <property type="protein sequence ID" value="KDN68084.1"/>
    <property type="molecule type" value="Genomic_DNA"/>
</dbReference>
<keyword evidence="1" id="KW-0472">Membrane</keyword>
<dbReference type="eggNOG" id="ENOG502SHTF">
    <property type="taxonomic scope" value="Eukaryota"/>
</dbReference>
<evidence type="ECO:0000313" key="3">
    <source>
        <dbReference type="Proteomes" id="UP000027238"/>
    </source>
</evidence>
<keyword evidence="3" id="KW-1185">Reference proteome</keyword>
<evidence type="ECO:0000256" key="1">
    <source>
        <dbReference type="SAM" id="Phobius"/>
    </source>
</evidence>
<feature type="transmembrane region" description="Helical" evidence="1">
    <location>
        <begin position="108"/>
        <end position="128"/>
    </location>
</feature>
<accession>A0A066XK99</accession>
<feature type="transmembrane region" description="Helical" evidence="1">
    <location>
        <begin position="536"/>
        <end position="558"/>
    </location>
</feature>
<dbReference type="OrthoDB" id="3540210at2759"/>
<reference evidence="3" key="1">
    <citation type="journal article" date="2014" name="Genome Announc.">
        <title>Draft genome sequence of Colletotrichum sublineola, a destructive pathogen of cultivated sorghum.</title>
        <authorList>
            <person name="Baroncelli R."/>
            <person name="Sanz-Martin J.M."/>
            <person name="Rech G.E."/>
            <person name="Sukno S.A."/>
            <person name="Thon M.R."/>
        </authorList>
    </citation>
    <scope>NUCLEOTIDE SEQUENCE [LARGE SCALE GENOMIC DNA]</scope>
    <source>
        <strain evidence="3">TX430BB</strain>
    </source>
</reference>
<organism evidence="2 3">
    <name type="scientific">Colletotrichum sublineola</name>
    <name type="common">Sorghum anthracnose fungus</name>
    <dbReference type="NCBI Taxonomy" id="1173701"/>
    <lineage>
        <taxon>Eukaryota</taxon>
        <taxon>Fungi</taxon>
        <taxon>Dikarya</taxon>
        <taxon>Ascomycota</taxon>
        <taxon>Pezizomycotina</taxon>
        <taxon>Sordariomycetes</taxon>
        <taxon>Hypocreomycetidae</taxon>
        <taxon>Glomerellales</taxon>
        <taxon>Glomerellaceae</taxon>
        <taxon>Colletotrichum</taxon>
        <taxon>Colletotrichum graminicola species complex</taxon>
    </lineage>
</organism>
<keyword evidence="1" id="KW-1133">Transmembrane helix</keyword>